<accession>A0A7J3JMS6</accession>
<dbReference type="EMBL" id="DTBZ01000006">
    <property type="protein sequence ID" value="HGQ17388.1"/>
    <property type="molecule type" value="Genomic_DNA"/>
</dbReference>
<dbReference type="AlphaFoldDB" id="A0A7J3JMS6"/>
<evidence type="ECO:0000313" key="1">
    <source>
        <dbReference type="EMBL" id="HGN37093.1"/>
    </source>
</evidence>
<evidence type="ECO:0000313" key="2">
    <source>
        <dbReference type="EMBL" id="HGQ17388.1"/>
    </source>
</evidence>
<name>A0A7J3JMS6_9CREN</name>
<proteinExistence type="predicted"/>
<gene>
    <name evidence="1" type="ORF">ENT87_06065</name>
    <name evidence="2" type="ORF">ENU30_00195</name>
</gene>
<reference evidence="2" key="1">
    <citation type="journal article" date="2020" name="mSystems">
        <title>Genome- and Community-Level Interaction Insights into Carbon Utilization and Element Cycling Functions of Hydrothermarchaeota in Hydrothermal Sediment.</title>
        <authorList>
            <person name="Zhou Z."/>
            <person name="Liu Y."/>
            <person name="Xu W."/>
            <person name="Pan J."/>
            <person name="Luo Z.H."/>
            <person name="Li M."/>
        </authorList>
    </citation>
    <scope>NUCLEOTIDE SEQUENCE [LARGE SCALE GENOMIC DNA]</scope>
    <source>
        <strain evidence="1">SpSt-618</strain>
        <strain evidence="2">SpSt-657</strain>
    </source>
</reference>
<dbReference type="EMBL" id="DTAI01000178">
    <property type="protein sequence ID" value="HGN37093.1"/>
    <property type="molecule type" value="Genomic_DNA"/>
</dbReference>
<dbReference type="Pfam" id="PF03692">
    <property type="entry name" value="CxxCxxCC"/>
    <property type="match status" value="1"/>
</dbReference>
<organism evidence="2">
    <name type="scientific">Ignisphaera aggregans</name>
    <dbReference type="NCBI Taxonomy" id="334771"/>
    <lineage>
        <taxon>Archaea</taxon>
        <taxon>Thermoproteota</taxon>
        <taxon>Thermoprotei</taxon>
        <taxon>Desulfurococcales</taxon>
        <taxon>Desulfurococcaceae</taxon>
        <taxon>Ignisphaera</taxon>
    </lineage>
</organism>
<protein>
    <submittedName>
        <fullName evidence="2">YkgJ family cysteine cluster protein</fullName>
    </submittedName>
</protein>
<comment type="caution">
    <text evidence="2">The sequence shown here is derived from an EMBL/GenBank/DDBJ whole genome shotgun (WGS) entry which is preliminary data.</text>
</comment>
<sequence length="199" mass="23166">MNANDIHYLTKRALKGDVEKARIVLRYLDRYRVSVASISAYLIVFQFAMNLLDISEECRFCGGRCCKERGYIPIYQFDIDDVTSMLGADAIRYFMKINSNYYLGRPCPFLKDWMCSINKVKPYACLSYPFASEEIQIGLFNRESNHPYPQPFIPHHCIAGYKAWKIISQAIDEFNAKNGRIPKPIELLEILWRSLNNIQ</sequence>
<dbReference type="InterPro" id="IPR005358">
    <property type="entry name" value="Puta_zinc/iron-chelating_dom"/>
</dbReference>